<dbReference type="InterPro" id="IPR013087">
    <property type="entry name" value="Znf_C2H2_type"/>
</dbReference>
<protein>
    <recommendedName>
        <fullName evidence="7">C2H2-type domain-containing protein</fullName>
    </recommendedName>
</protein>
<evidence type="ECO:0000256" key="5">
    <source>
        <dbReference type="PROSITE-ProRule" id="PRU00042"/>
    </source>
</evidence>
<feature type="domain" description="C2H2-type" evidence="7">
    <location>
        <begin position="196"/>
        <end position="224"/>
    </location>
</feature>
<name>A0A165IQ16_EXIGL</name>
<keyword evidence="3 5" id="KW-0863">Zinc-finger</keyword>
<evidence type="ECO:0000256" key="6">
    <source>
        <dbReference type="SAM" id="MobiDB-lite"/>
    </source>
</evidence>
<evidence type="ECO:0000256" key="2">
    <source>
        <dbReference type="ARBA" id="ARBA00022737"/>
    </source>
</evidence>
<keyword evidence="1" id="KW-0479">Metal-binding</keyword>
<dbReference type="GO" id="GO:0000981">
    <property type="term" value="F:DNA-binding transcription factor activity, RNA polymerase II-specific"/>
    <property type="evidence" value="ECO:0007669"/>
    <property type="project" value="TreeGrafter"/>
</dbReference>
<organism evidence="8 9">
    <name type="scientific">Exidia glandulosa HHB12029</name>
    <dbReference type="NCBI Taxonomy" id="1314781"/>
    <lineage>
        <taxon>Eukaryota</taxon>
        <taxon>Fungi</taxon>
        <taxon>Dikarya</taxon>
        <taxon>Basidiomycota</taxon>
        <taxon>Agaricomycotina</taxon>
        <taxon>Agaricomycetes</taxon>
        <taxon>Auriculariales</taxon>
        <taxon>Exidiaceae</taxon>
        <taxon>Exidia</taxon>
    </lineage>
</organism>
<dbReference type="SMART" id="SM00355">
    <property type="entry name" value="ZnF_C2H2"/>
    <property type="match status" value="6"/>
</dbReference>
<feature type="domain" description="C2H2-type" evidence="7">
    <location>
        <begin position="70"/>
        <end position="104"/>
    </location>
</feature>
<dbReference type="GO" id="GO:0008270">
    <property type="term" value="F:zinc ion binding"/>
    <property type="evidence" value="ECO:0007669"/>
    <property type="project" value="UniProtKB-KW"/>
</dbReference>
<keyword evidence="2" id="KW-0677">Repeat</keyword>
<proteinExistence type="predicted"/>
<dbReference type="PROSITE" id="PS50157">
    <property type="entry name" value="ZINC_FINGER_C2H2_2"/>
    <property type="match status" value="2"/>
</dbReference>
<reference evidence="8 9" key="1">
    <citation type="journal article" date="2016" name="Mol. Biol. Evol.">
        <title>Comparative Genomics of Early-Diverging Mushroom-Forming Fungi Provides Insights into the Origins of Lignocellulose Decay Capabilities.</title>
        <authorList>
            <person name="Nagy L.G."/>
            <person name="Riley R."/>
            <person name="Tritt A."/>
            <person name="Adam C."/>
            <person name="Daum C."/>
            <person name="Floudas D."/>
            <person name="Sun H."/>
            <person name="Yadav J.S."/>
            <person name="Pangilinan J."/>
            <person name="Larsson K.H."/>
            <person name="Matsuura K."/>
            <person name="Barry K."/>
            <person name="Labutti K."/>
            <person name="Kuo R."/>
            <person name="Ohm R.A."/>
            <person name="Bhattacharya S.S."/>
            <person name="Shirouzu T."/>
            <person name="Yoshinaga Y."/>
            <person name="Martin F.M."/>
            <person name="Grigoriev I.V."/>
            <person name="Hibbett D.S."/>
        </authorList>
    </citation>
    <scope>NUCLEOTIDE SEQUENCE [LARGE SCALE GENOMIC DNA]</scope>
    <source>
        <strain evidence="8 9">HHB12029</strain>
    </source>
</reference>
<dbReference type="InterPro" id="IPR036236">
    <property type="entry name" value="Znf_C2H2_sf"/>
</dbReference>
<evidence type="ECO:0000313" key="9">
    <source>
        <dbReference type="Proteomes" id="UP000077266"/>
    </source>
</evidence>
<dbReference type="GO" id="GO:0000978">
    <property type="term" value="F:RNA polymerase II cis-regulatory region sequence-specific DNA binding"/>
    <property type="evidence" value="ECO:0007669"/>
    <property type="project" value="TreeGrafter"/>
</dbReference>
<evidence type="ECO:0000256" key="4">
    <source>
        <dbReference type="ARBA" id="ARBA00022833"/>
    </source>
</evidence>
<evidence type="ECO:0000256" key="1">
    <source>
        <dbReference type="ARBA" id="ARBA00022723"/>
    </source>
</evidence>
<sequence>MEGLLCQWAGCATLWPTDQALYDHLRSTHAVRQAGAMQFVCKWSTCSKTLGWVTPNVLAHISTHSDHRPFKCNKCSKTFKTSNVIPLHVCKPGAEKVVHGSEKTDVKTVDAEHHAPTQDTHTDRDPEADKPLRCLWTGCKTVVADAPALDAHITEEHIAGEGGSCGWNACSKVYTNPHNFRQHAWQKHLPPGYMPYACEHCPERFATKNLAREHNLEYHPVAAPAPAKPAVKNRQHAVPAAAAEPAAKKPAKRKADVAFAEAAVERGAVKKTRVPTSQVAPPAHDASKENPPAQPVEGFRAEVEASFKTQADNDIRRLAIQTYQKAAADGLQAMRHLFDAM</sequence>
<keyword evidence="9" id="KW-1185">Reference proteome</keyword>
<evidence type="ECO:0000256" key="3">
    <source>
        <dbReference type="ARBA" id="ARBA00022771"/>
    </source>
</evidence>
<dbReference type="InterPro" id="IPR050329">
    <property type="entry name" value="GLI_C2H2-zinc-finger"/>
</dbReference>
<evidence type="ECO:0000259" key="7">
    <source>
        <dbReference type="PROSITE" id="PS50157"/>
    </source>
</evidence>
<dbReference type="InParanoid" id="A0A165IQ16"/>
<keyword evidence="4" id="KW-0862">Zinc</keyword>
<feature type="region of interest" description="Disordered" evidence="6">
    <location>
        <begin position="101"/>
        <end position="127"/>
    </location>
</feature>
<dbReference type="PANTHER" id="PTHR19818">
    <property type="entry name" value="ZINC FINGER PROTEIN ZIC AND GLI"/>
    <property type="match status" value="1"/>
</dbReference>
<dbReference type="PANTHER" id="PTHR19818:SF139">
    <property type="entry name" value="PAIR-RULE PROTEIN ODD-PAIRED"/>
    <property type="match status" value="1"/>
</dbReference>
<dbReference type="Gene3D" id="3.30.160.60">
    <property type="entry name" value="Classic Zinc Finger"/>
    <property type="match status" value="2"/>
</dbReference>
<accession>A0A165IQ16</accession>
<dbReference type="GO" id="GO:0045944">
    <property type="term" value="P:positive regulation of transcription by RNA polymerase II"/>
    <property type="evidence" value="ECO:0007669"/>
    <property type="project" value="UniProtKB-ARBA"/>
</dbReference>
<dbReference type="AlphaFoldDB" id="A0A165IQ16"/>
<dbReference type="Proteomes" id="UP000077266">
    <property type="component" value="Unassembled WGS sequence"/>
</dbReference>
<dbReference type="EMBL" id="KV425985">
    <property type="protein sequence ID" value="KZV93711.1"/>
    <property type="molecule type" value="Genomic_DNA"/>
</dbReference>
<dbReference type="PROSITE" id="PS00028">
    <property type="entry name" value="ZINC_FINGER_C2H2_1"/>
    <property type="match status" value="2"/>
</dbReference>
<dbReference type="STRING" id="1314781.A0A165IQ16"/>
<dbReference type="OrthoDB" id="6077919at2759"/>
<dbReference type="GO" id="GO:0005634">
    <property type="term" value="C:nucleus"/>
    <property type="evidence" value="ECO:0007669"/>
    <property type="project" value="UniProtKB-ARBA"/>
</dbReference>
<gene>
    <name evidence="8" type="ORF">EXIGLDRAFT_749021</name>
</gene>
<dbReference type="SUPFAM" id="SSF57667">
    <property type="entry name" value="beta-beta-alpha zinc fingers"/>
    <property type="match status" value="1"/>
</dbReference>
<evidence type="ECO:0000313" key="8">
    <source>
        <dbReference type="EMBL" id="KZV93711.1"/>
    </source>
</evidence>
<feature type="region of interest" description="Disordered" evidence="6">
    <location>
        <begin position="269"/>
        <end position="296"/>
    </location>
</feature>